<evidence type="ECO:0000313" key="3">
    <source>
        <dbReference type="Proteomes" id="UP001549366"/>
    </source>
</evidence>
<name>A0ABV2SH71_9GAMM</name>
<gene>
    <name evidence="2" type="ORF">V5J35_002295</name>
</gene>
<organism evidence="2 3">
    <name type="scientific">Endozoicomonas lisbonensis</name>
    <dbReference type="NCBI Taxonomy" id="3120522"/>
    <lineage>
        <taxon>Bacteria</taxon>
        <taxon>Pseudomonadati</taxon>
        <taxon>Pseudomonadota</taxon>
        <taxon>Gammaproteobacteria</taxon>
        <taxon>Oceanospirillales</taxon>
        <taxon>Endozoicomonadaceae</taxon>
        <taxon>Endozoicomonas</taxon>
    </lineage>
</organism>
<dbReference type="EMBL" id="JBEWTB010000002">
    <property type="protein sequence ID" value="MET4757103.1"/>
    <property type="molecule type" value="Genomic_DNA"/>
</dbReference>
<dbReference type="Proteomes" id="UP001549366">
    <property type="component" value="Unassembled WGS sequence"/>
</dbReference>
<feature type="region of interest" description="Disordered" evidence="1">
    <location>
        <begin position="55"/>
        <end position="104"/>
    </location>
</feature>
<evidence type="ECO:0000313" key="2">
    <source>
        <dbReference type="EMBL" id="MET4757103.1"/>
    </source>
</evidence>
<sequence length="218" mass="23808">MPDARIGSTQISPISRDNAPDKTQAPDATGKLGRFKVAKLKLSEGGFLNRISNLFSKKTPSTPLGNRKITKTPVEPKLMQPGSKNKKTARAAANPVKQNSSARNKADTTLHALKNQPGVSDSFKTLDKVLMTVVKTKADMQAHPRNSRERREASLELQLAQKELKQAVNEFNSKSSAAGLEPLNTYDLELAMLNGHIEGFDGDKANLEKYQSIKKALS</sequence>
<accession>A0ABV2SH71</accession>
<dbReference type="RefSeq" id="WP_354007280.1">
    <property type="nucleotide sequence ID" value="NZ_JBEWTA010000001.1"/>
</dbReference>
<feature type="compositionally biased region" description="Polar residues" evidence="1">
    <location>
        <begin position="55"/>
        <end position="64"/>
    </location>
</feature>
<evidence type="ECO:0000256" key="1">
    <source>
        <dbReference type="SAM" id="MobiDB-lite"/>
    </source>
</evidence>
<protein>
    <submittedName>
        <fullName evidence="2">Uncharacterized protein</fullName>
    </submittedName>
</protein>
<keyword evidence="3" id="KW-1185">Reference proteome</keyword>
<feature type="region of interest" description="Disordered" evidence="1">
    <location>
        <begin position="1"/>
        <end position="31"/>
    </location>
</feature>
<comment type="caution">
    <text evidence="2">The sequence shown here is derived from an EMBL/GenBank/DDBJ whole genome shotgun (WGS) entry which is preliminary data.</text>
</comment>
<reference evidence="2 3" key="1">
    <citation type="submission" date="2024-06" db="EMBL/GenBank/DDBJ databases">
        <title>Genomic Encyclopedia of Type Strains, Phase V (KMG-V): Genome sequencing to study the core and pangenomes of soil and plant-associated prokaryotes.</title>
        <authorList>
            <person name="Whitman W."/>
        </authorList>
    </citation>
    <scope>NUCLEOTIDE SEQUENCE [LARGE SCALE GENOMIC DNA]</scope>
    <source>
        <strain evidence="2 3">NE40</strain>
    </source>
</reference>
<proteinExistence type="predicted"/>